<protein>
    <submittedName>
        <fullName evidence="1">Uncharacterized protein</fullName>
    </submittedName>
</protein>
<name>A0A0F9B284_9ZZZZ</name>
<dbReference type="EMBL" id="LAZR01039953">
    <property type="protein sequence ID" value="KKL15730.1"/>
    <property type="molecule type" value="Genomic_DNA"/>
</dbReference>
<proteinExistence type="predicted"/>
<sequence length="185" mass="19174">MPYNTRQQGVWIQTGDPETVDEATPYAPGQLGSRVTIIQPGPRGGTPGAEENRAKTYQYVRTDSSMTVAPFKGAVAWWADSANYLVTTDSTNQGRVAGIFQNAITLGNYGFIQTKGPATVKFIDGVAADPTAAGLIVVPSGTDGKAECLAAGTAATYPALGASASVYDAAQAEAVVELDVPETVD</sequence>
<organism evidence="1">
    <name type="scientific">marine sediment metagenome</name>
    <dbReference type="NCBI Taxonomy" id="412755"/>
    <lineage>
        <taxon>unclassified sequences</taxon>
        <taxon>metagenomes</taxon>
        <taxon>ecological metagenomes</taxon>
    </lineage>
</organism>
<dbReference type="AlphaFoldDB" id="A0A0F9B284"/>
<gene>
    <name evidence="1" type="ORF">LCGC14_2502680</name>
</gene>
<accession>A0A0F9B284</accession>
<comment type="caution">
    <text evidence="1">The sequence shown here is derived from an EMBL/GenBank/DDBJ whole genome shotgun (WGS) entry which is preliminary data.</text>
</comment>
<reference evidence="1" key="1">
    <citation type="journal article" date="2015" name="Nature">
        <title>Complex archaea that bridge the gap between prokaryotes and eukaryotes.</title>
        <authorList>
            <person name="Spang A."/>
            <person name="Saw J.H."/>
            <person name="Jorgensen S.L."/>
            <person name="Zaremba-Niedzwiedzka K."/>
            <person name="Martijn J."/>
            <person name="Lind A.E."/>
            <person name="van Eijk R."/>
            <person name="Schleper C."/>
            <person name="Guy L."/>
            <person name="Ettema T.J."/>
        </authorList>
    </citation>
    <scope>NUCLEOTIDE SEQUENCE</scope>
</reference>
<evidence type="ECO:0000313" key="1">
    <source>
        <dbReference type="EMBL" id="KKL15730.1"/>
    </source>
</evidence>